<dbReference type="GeneID" id="5545060"/>
<name>A7TLJ0_VANPO</name>
<sequence>MLQTRFVKFAATQPALTSLSQRCLLSTSRIALQSGEKSEKKSKNEQLDINVRHIGVASDIYIPPTWRRMPNMILHPISFFNVLIRKIYTLGFNTVQIAVFRNQSGIKPKFLLWKNNAIETYVNINKAFAERKIEKVSSQLSIWAEDALKKRQNKIPKNIKLDWKLLKFNEVPKLVSLQPLILPGQPLEHIQLVYRFNTKQRLLKLDKDSKDVEKVDRDVTDFVVFLCDASTNEVLLIGSVFESKPDAKLPKNYDSDNKSAVARMRECGDIYRSQIP</sequence>
<dbReference type="Pfam" id="PF07961">
    <property type="entry name" value="MBA1"/>
    <property type="match status" value="1"/>
</dbReference>
<dbReference type="AlphaFoldDB" id="A7TLJ0"/>
<dbReference type="GO" id="GO:0070131">
    <property type="term" value="P:positive regulation of mitochondrial translation"/>
    <property type="evidence" value="ECO:0007669"/>
    <property type="project" value="EnsemblFungi"/>
</dbReference>
<keyword evidence="2" id="KW-1185">Reference proteome</keyword>
<dbReference type="Proteomes" id="UP000000267">
    <property type="component" value="Unassembled WGS sequence"/>
</dbReference>
<dbReference type="FunCoup" id="A7TLJ0">
    <property type="interactions" value="94"/>
</dbReference>
<dbReference type="PANTHER" id="PTHR13333">
    <property type="entry name" value="M-AAA PROTEASE-INTERACTING PROTEIN 1, MITOCHONDRIAL"/>
    <property type="match status" value="1"/>
</dbReference>
<dbReference type="HOGENOM" id="CLU_076697_0_0_1"/>
<dbReference type="EMBL" id="DS480415">
    <property type="protein sequence ID" value="EDO16876.1"/>
    <property type="molecule type" value="Genomic_DNA"/>
</dbReference>
<dbReference type="OrthoDB" id="19619at2759"/>
<dbReference type="GO" id="GO:0005743">
    <property type="term" value="C:mitochondrial inner membrane"/>
    <property type="evidence" value="ECO:0007669"/>
    <property type="project" value="EnsemblFungi"/>
</dbReference>
<dbReference type="InterPro" id="IPR012483">
    <property type="entry name" value="Mba1_Saccharomycetales"/>
</dbReference>
<dbReference type="KEGG" id="vpo:Kpol_1024p30"/>
<protein>
    <submittedName>
        <fullName evidence="1">Uncharacterized protein</fullName>
    </submittedName>
</protein>
<dbReference type="OMA" id="MMIPGRP"/>
<gene>
    <name evidence="1" type="ORF">Kpol_1024p30</name>
</gene>
<accession>A7TLJ0</accession>
<dbReference type="InParanoid" id="A7TLJ0"/>
<dbReference type="PIRSF" id="PIRSF022613">
    <property type="entry name" value="MBA1"/>
    <property type="match status" value="1"/>
</dbReference>
<dbReference type="GO" id="GO:0097177">
    <property type="term" value="F:mitochondrial ribosome binding"/>
    <property type="evidence" value="ECO:0007669"/>
    <property type="project" value="EnsemblFungi"/>
</dbReference>
<dbReference type="InterPro" id="IPR024621">
    <property type="entry name" value="Mba1"/>
</dbReference>
<dbReference type="GO" id="GO:0032979">
    <property type="term" value="P:protein insertion into mitochondrial inner membrane from matrix"/>
    <property type="evidence" value="ECO:0007669"/>
    <property type="project" value="EnsemblFungi"/>
</dbReference>
<reference evidence="1 2" key="1">
    <citation type="journal article" date="2007" name="Proc. Natl. Acad. Sci. U.S.A.">
        <title>Independent sorting-out of thousands of duplicated gene pairs in two yeast species descended from a whole-genome duplication.</title>
        <authorList>
            <person name="Scannell D.R."/>
            <person name="Frank A.C."/>
            <person name="Conant G.C."/>
            <person name="Byrne K.P."/>
            <person name="Woolfit M."/>
            <person name="Wolfe K.H."/>
        </authorList>
    </citation>
    <scope>NUCLEOTIDE SEQUENCE [LARGE SCALE GENOMIC DNA]</scope>
    <source>
        <strain evidence="2">ATCC 22028 / DSM 70294 / BCRC 21397 / CBS 2163 / NBRC 10782 / NRRL Y-8283 / UCD 57-17</strain>
    </source>
</reference>
<organism evidence="2">
    <name type="scientific">Vanderwaltozyma polyspora (strain ATCC 22028 / DSM 70294 / BCRC 21397 / CBS 2163 / NBRC 10782 / NRRL Y-8283 / UCD 57-17)</name>
    <name type="common">Kluyveromyces polysporus</name>
    <dbReference type="NCBI Taxonomy" id="436907"/>
    <lineage>
        <taxon>Eukaryota</taxon>
        <taxon>Fungi</taxon>
        <taxon>Dikarya</taxon>
        <taxon>Ascomycota</taxon>
        <taxon>Saccharomycotina</taxon>
        <taxon>Saccharomycetes</taxon>
        <taxon>Saccharomycetales</taxon>
        <taxon>Saccharomycetaceae</taxon>
        <taxon>Vanderwaltozyma</taxon>
    </lineage>
</organism>
<evidence type="ECO:0000313" key="2">
    <source>
        <dbReference type="Proteomes" id="UP000000267"/>
    </source>
</evidence>
<proteinExistence type="predicted"/>
<dbReference type="Gene3D" id="3.10.450.240">
    <property type="match status" value="1"/>
</dbReference>
<dbReference type="STRING" id="436907.A7TLJ0"/>
<evidence type="ECO:0000313" key="1">
    <source>
        <dbReference type="EMBL" id="EDO16876.1"/>
    </source>
</evidence>
<dbReference type="PANTHER" id="PTHR13333:SF5">
    <property type="entry name" value="M-AAA PROTEASE-INTERACTING PROTEIN 1, MITOCHONDRIAL"/>
    <property type="match status" value="1"/>
</dbReference>
<dbReference type="eggNOG" id="ENOG502QWPQ">
    <property type="taxonomic scope" value="Eukaryota"/>
</dbReference>
<dbReference type="PhylomeDB" id="A7TLJ0"/>
<dbReference type="RefSeq" id="XP_001644734.1">
    <property type="nucleotide sequence ID" value="XM_001644684.1"/>
</dbReference>